<dbReference type="EMBL" id="JAGQDG010000004">
    <property type="protein sequence ID" value="MBQ0936252.1"/>
    <property type="molecule type" value="Genomic_DNA"/>
</dbReference>
<dbReference type="RefSeq" id="WP_210809556.1">
    <property type="nucleotide sequence ID" value="NZ_JAGQDG010000004.1"/>
</dbReference>
<protein>
    <submittedName>
        <fullName evidence="1">Uncharacterized protein</fullName>
    </submittedName>
</protein>
<proteinExistence type="predicted"/>
<dbReference type="Proteomes" id="UP000672097">
    <property type="component" value="Unassembled WGS sequence"/>
</dbReference>
<accession>A0ABS5DYN2</accession>
<keyword evidence="2" id="KW-1185">Reference proteome</keyword>
<organism evidence="1 2">
    <name type="scientific">Ideonella paludis</name>
    <dbReference type="NCBI Taxonomy" id="1233411"/>
    <lineage>
        <taxon>Bacteria</taxon>
        <taxon>Pseudomonadati</taxon>
        <taxon>Pseudomonadota</taxon>
        <taxon>Betaproteobacteria</taxon>
        <taxon>Burkholderiales</taxon>
        <taxon>Sphaerotilaceae</taxon>
        <taxon>Ideonella</taxon>
    </lineage>
</organism>
<evidence type="ECO:0000313" key="1">
    <source>
        <dbReference type="EMBL" id="MBQ0936252.1"/>
    </source>
</evidence>
<reference evidence="1 2" key="1">
    <citation type="submission" date="2021-04" db="EMBL/GenBank/DDBJ databases">
        <title>The genome sequence of type strain Ideonella paludis KCTC 32238.</title>
        <authorList>
            <person name="Liu Y."/>
        </authorList>
    </citation>
    <scope>NUCLEOTIDE SEQUENCE [LARGE SCALE GENOMIC DNA]</scope>
    <source>
        <strain evidence="1 2">KCTC 32238</strain>
    </source>
</reference>
<comment type="caution">
    <text evidence="1">The sequence shown here is derived from an EMBL/GenBank/DDBJ whole genome shotgun (WGS) entry which is preliminary data.</text>
</comment>
<evidence type="ECO:0000313" key="2">
    <source>
        <dbReference type="Proteomes" id="UP000672097"/>
    </source>
</evidence>
<gene>
    <name evidence="1" type="ORF">KAK11_13005</name>
</gene>
<sequence>MATLPEQLRAEQARCIRLMQDFDDIGTAGAFARALISEAVRAADSALHLGNPEAMNKSLESLRRFQPVVPDQPRHGAAPRRFSGFRPPAAPVWQVAQPAWQVAPMREQFFTWTQRVA</sequence>
<name>A0ABS5DYN2_9BURK</name>